<gene>
    <name evidence="14" type="ORF">ENH64_06085</name>
</gene>
<dbReference type="InterPro" id="IPR012910">
    <property type="entry name" value="Plug_dom"/>
</dbReference>
<reference evidence="14" key="1">
    <citation type="journal article" date="2020" name="mSystems">
        <title>Genome- and Community-Level Interaction Insights into Carbon Utilization and Element Cycling Functions of Hydrothermarchaeota in Hydrothermal Sediment.</title>
        <authorList>
            <person name="Zhou Z."/>
            <person name="Liu Y."/>
            <person name="Xu W."/>
            <person name="Pan J."/>
            <person name="Luo Z.H."/>
            <person name="Li M."/>
        </authorList>
    </citation>
    <scope>NUCLEOTIDE SEQUENCE [LARGE SCALE GENOMIC DNA]</scope>
    <source>
        <strain evidence="14">HyVt-324</strain>
    </source>
</reference>
<dbReference type="GO" id="GO:0009279">
    <property type="term" value="C:cell outer membrane"/>
    <property type="evidence" value="ECO:0007669"/>
    <property type="project" value="UniProtKB-SubCell"/>
</dbReference>
<dbReference type="Proteomes" id="UP000885703">
    <property type="component" value="Unassembled WGS sequence"/>
</dbReference>
<feature type="compositionally biased region" description="Basic and acidic residues" evidence="10">
    <location>
        <begin position="274"/>
        <end position="290"/>
    </location>
</feature>
<sequence length="679" mass="73820">MKTTRHPLAWAVALASLSLTSTSVIASTPMKLPATVVSASAFGSSLGDMSTPAEVLQGDDLILNRQATLGDTLQTLPGIRSSGFGPGVGRPVIRGLDGARVKVLSDGADVLDASYISPDHATTTDTLLLERIEVLKGPATLMYGGGAIGGVVNLIDRKVPVYVPEGGIEGDVELRGNSVADERAGAFGLTLGGGQFAGRVEGSKLEADPYRIPGSPSRQEGAFNEADSVALGLSWITERGYLGAAFSRQEKEYGLLGHEHADEEEHADEDEHAGEEGHEDDHDDHDDHAQDSGARINMVQRRWDVRGEYRDPLAGFERVRVRLSHTDYQHDELEGQIVGTRFSNRGTEGRVELTHEPIAGWRGVLGGQTLRRDFAVEGEEAYVPPTLTYNHALFLLEEFSQGDFRYELGLRHEWQNVDVKRSAEDASHRGTSISGGVTWSVTPDYALSATLSRSQRLPTAEELYANGPHAATRTIELGNPDLQEETGYNAELGLRKLTGPVTFSFSVFRNQVSDFIYAADTGSDPEDGYREVEYRQADAVLRGLEGSVELQASDSLQLTLFGDHVRGKLKSGGDLPRIPADRLGVRLDQRFTAGLGGQLEAYRVLRQDNVAAFETDTAAYTMLGAGLNYRGYATETVDYLLYVKANNLLNEKARQHTSFIKDEVLLPGRNLTVGARFSF</sequence>
<dbReference type="PANTHER" id="PTHR30069">
    <property type="entry name" value="TONB-DEPENDENT OUTER MEMBRANE RECEPTOR"/>
    <property type="match status" value="1"/>
</dbReference>
<dbReference type="CDD" id="cd01347">
    <property type="entry name" value="ligand_gated_channel"/>
    <property type="match status" value="1"/>
</dbReference>
<evidence type="ECO:0000256" key="7">
    <source>
        <dbReference type="ARBA" id="ARBA00023237"/>
    </source>
</evidence>
<dbReference type="PANTHER" id="PTHR30069:SF40">
    <property type="entry name" value="TONB-DEPENDENT RECEPTOR NMB0964-RELATED"/>
    <property type="match status" value="1"/>
</dbReference>
<evidence type="ECO:0000256" key="5">
    <source>
        <dbReference type="ARBA" id="ARBA00023077"/>
    </source>
</evidence>
<feature type="domain" description="TonB-dependent receptor plug" evidence="13">
    <location>
        <begin position="48"/>
        <end position="151"/>
    </location>
</feature>
<dbReference type="Pfam" id="PF00593">
    <property type="entry name" value="TonB_dep_Rec_b-barrel"/>
    <property type="match status" value="1"/>
</dbReference>
<evidence type="ECO:0000259" key="12">
    <source>
        <dbReference type="Pfam" id="PF00593"/>
    </source>
</evidence>
<dbReference type="EMBL" id="DRFO01000017">
    <property type="protein sequence ID" value="HDZ56033.1"/>
    <property type="molecule type" value="Genomic_DNA"/>
</dbReference>
<evidence type="ECO:0000256" key="2">
    <source>
        <dbReference type="ARBA" id="ARBA00022448"/>
    </source>
</evidence>
<keyword evidence="4 8" id="KW-0812">Transmembrane</keyword>
<comment type="similarity">
    <text evidence="8 9">Belongs to the TonB-dependent receptor family.</text>
</comment>
<dbReference type="InterPro" id="IPR036942">
    <property type="entry name" value="Beta-barrel_TonB_sf"/>
</dbReference>
<comment type="caution">
    <text evidence="14">The sequence shown here is derived from an EMBL/GenBank/DDBJ whole genome shotgun (WGS) entry which is preliminary data.</text>
</comment>
<accession>A0A7V1BMM3</accession>
<dbReference type="SUPFAM" id="SSF56935">
    <property type="entry name" value="Porins"/>
    <property type="match status" value="1"/>
</dbReference>
<feature type="domain" description="TonB-dependent receptor-like beta-barrel" evidence="12">
    <location>
        <begin position="282"/>
        <end position="648"/>
    </location>
</feature>
<dbReference type="Pfam" id="PF07715">
    <property type="entry name" value="Plug"/>
    <property type="match status" value="1"/>
</dbReference>
<proteinExistence type="inferred from homology"/>
<keyword evidence="3 8" id="KW-1134">Transmembrane beta strand</keyword>
<evidence type="ECO:0000313" key="14">
    <source>
        <dbReference type="EMBL" id="HDZ56033.1"/>
    </source>
</evidence>
<evidence type="ECO:0000256" key="10">
    <source>
        <dbReference type="SAM" id="MobiDB-lite"/>
    </source>
</evidence>
<name>A0A7V1BMM3_9GAMM</name>
<keyword evidence="7 8" id="KW-0998">Cell outer membrane</keyword>
<evidence type="ECO:0000256" key="8">
    <source>
        <dbReference type="PROSITE-ProRule" id="PRU01360"/>
    </source>
</evidence>
<feature type="signal peptide" evidence="11">
    <location>
        <begin position="1"/>
        <end position="26"/>
    </location>
</feature>
<evidence type="ECO:0000256" key="11">
    <source>
        <dbReference type="SAM" id="SignalP"/>
    </source>
</evidence>
<protein>
    <submittedName>
        <fullName evidence="14">TonB-dependent receptor</fullName>
    </submittedName>
</protein>
<evidence type="ECO:0000256" key="1">
    <source>
        <dbReference type="ARBA" id="ARBA00004571"/>
    </source>
</evidence>
<comment type="subcellular location">
    <subcellularLocation>
        <location evidence="1 8">Cell outer membrane</location>
        <topology evidence="1 8">Multi-pass membrane protein</topology>
    </subcellularLocation>
</comment>
<keyword evidence="6 8" id="KW-0472">Membrane</keyword>
<evidence type="ECO:0000256" key="9">
    <source>
        <dbReference type="RuleBase" id="RU003357"/>
    </source>
</evidence>
<keyword evidence="11" id="KW-0732">Signal</keyword>
<organism evidence="14">
    <name type="scientific">Halopseudomonas xinjiangensis</name>
    <dbReference type="NCBI Taxonomy" id="487184"/>
    <lineage>
        <taxon>Bacteria</taxon>
        <taxon>Pseudomonadati</taxon>
        <taxon>Pseudomonadota</taxon>
        <taxon>Gammaproteobacteria</taxon>
        <taxon>Pseudomonadales</taxon>
        <taxon>Pseudomonadaceae</taxon>
        <taxon>Halopseudomonas</taxon>
    </lineage>
</organism>
<evidence type="ECO:0000256" key="6">
    <source>
        <dbReference type="ARBA" id="ARBA00023136"/>
    </source>
</evidence>
<dbReference type="PROSITE" id="PS52016">
    <property type="entry name" value="TONB_DEPENDENT_REC_3"/>
    <property type="match status" value="1"/>
</dbReference>
<dbReference type="AlphaFoldDB" id="A0A7V1BMM3"/>
<keyword evidence="2 8" id="KW-0813">Transport</keyword>
<feature type="chain" id="PRO_5030756676" evidence="11">
    <location>
        <begin position="27"/>
        <end position="679"/>
    </location>
</feature>
<feature type="compositionally biased region" description="Acidic residues" evidence="10">
    <location>
        <begin position="264"/>
        <end position="273"/>
    </location>
</feature>
<dbReference type="InterPro" id="IPR039426">
    <property type="entry name" value="TonB-dep_rcpt-like"/>
</dbReference>
<dbReference type="InterPro" id="IPR000531">
    <property type="entry name" value="Beta-barrel_TonB"/>
</dbReference>
<dbReference type="Gene3D" id="2.40.170.20">
    <property type="entry name" value="TonB-dependent receptor, beta-barrel domain"/>
    <property type="match status" value="1"/>
</dbReference>
<dbReference type="GO" id="GO:0015344">
    <property type="term" value="F:siderophore uptake transmembrane transporter activity"/>
    <property type="evidence" value="ECO:0007669"/>
    <property type="project" value="TreeGrafter"/>
</dbReference>
<feature type="region of interest" description="Disordered" evidence="10">
    <location>
        <begin position="261"/>
        <end position="297"/>
    </location>
</feature>
<dbReference type="InterPro" id="IPR037066">
    <property type="entry name" value="Plug_dom_sf"/>
</dbReference>
<keyword evidence="14" id="KW-0675">Receptor</keyword>
<evidence type="ECO:0000256" key="4">
    <source>
        <dbReference type="ARBA" id="ARBA00022692"/>
    </source>
</evidence>
<dbReference type="GO" id="GO:0044718">
    <property type="term" value="P:siderophore transmembrane transport"/>
    <property type="evidence" value="ECO:0007669"/>
    <property type="project" value="TreeGrafter"/>
</dbReference>
<evidence type="ECO:0000259" key="13">
    <source>
        <dbReference type="Pfam" id="PF07715"/>
    </source>
</evidence>
<keyword evidence="5 9" id="KW-0798">TonB box</keyword>
<dbReference type="Gene3D" id="2.170.130.10">
    <property type="entry name" value="TonB-dependent receptor, plug domain"/>
    <property type="match status" value="1"/>
</dbReference>
<evidence type="ECO:0000256" key="3">
    <source>
        <dbReference type="ARBA" id="ARBA00022452"/>
    </source>
</evidence>